<feature type="signal peptide" evidence="2">
    <location>
        <begin position="1"/>
        <end position="31"/>
    </location>
</feature>
<evidence type="ECO:0000313" key="4">
    <source>
        <dbReference type="Proteomes" id="UP000029989"/>
    </source>
</evidence>
<evidence type="ECO:0000256" key="1">
    <source>
        <dbReference type="SAM" id="MobiDB-lite"/>
    </source>
</evidence>
<dbReference type="EMBL" id="AVPT01000006">
    <property type="protein sequence ID" value="KGM57032.1"/>
    <property type="molecule type" value="Genomic_DNA"/>
</dbReference>
<evidence type="ECO:0000256" key="2">
    <source>
        <dbReference type="SAM" id="SignalP"/>
    </source>
</evidence>
<evidence type="ECO:0008006" key="5">
    <source>
        <dbReference type="Google" id="ProtNLM"/>
    </source>
</evidence>
<organism evidence="3 4">
    <name type="scientific">Lysobacter arseniciresistens ZS79</name>
    <dbReference type="NCBI Taxonomy" id="913325"/>
    <lineage>
        <taxon>Bacteria</taxon>
        <taxon>Pseudomonadati</taxon>
        <taxon>Pseudomonadota</taxon>
        <taxon>Gammaproteobacteria</taxon>
        <taxon>Lysobacterales</taxon>
        <taxon>Lysobacteraceae</taxon>
        <taxon>Novilysobacter</taxon>
    </lineage>
</organism>
<reference evidence="3 4" key="1">
    <citation type="journal article" date="2015" name="Stand. Genomic Sci.">
        <title>Genomic information of the arsenic-resistant bacterium Lysobacter arseniciresistens type strain ZS79(T) and comparison of Lysobacter draft genomes.</title>
        <authorList>
            <person name="Liu L."/>
            <person name="Zhang S."/>
            <person name="Luo M."/>
            <person name="Wang G."/>
        </authorList>
    </citation>
    <scope>NUCLEOTIDE SEQUENCE [LARGE SCALE GENOMIC DNA]</scope>
    <source>
        <strain evidence="3 4">ZS79</strain>
    </source>
</reference>
<proteinExistence type="predicted"/>
<feature type="region of interest" description="Disordered" evidence="1">
    <location>
        <begin position="90"/>
        <end position="122"/>
    </location>
</feature>
<keyword evidence="4" id="KW-1185">Reference proteome</keyword>
<dbReference type="eggNOG" id="ENOG5030ENV">
    <property type="taxonomic scope" value="Bacteria"/>
</dbReference>
<dbReference type="STRING" id="913325.N799_12595"/>
<sequence>MIRSRLPHSPRPLAAPALLSALLATCGLAHAADGASFGIGADYSRGDYGTGLDTGILSIPVSARVRSGNWTFGASVPWLRVSGDPNVLPTTGPVDNLNPLGRGRDGLLGGGSSEDADGGLQRGTASGIGDVTLAATYAVPTGSALGVELGASAKIATADEDKGLGTGANDYGVSVGLHRDFDGTMLFGGVGHTWLGDSTWIDVDSVVGGNLGVSRQAGRGRLGAMLEHRSASAEGLDDRRDAVGFYTLPTDAGGSVQVYAGRGLSDGSPDWSAGISIRSGF</sequence>
<gene>
    <name evidence="3" type="ORF">N799_12595</name>
</gene>
<dbReference type="Proteomes" id="UP000029989">
    <property type="component" value="Unassembled WGS sequence"/>
</dbReference>
<protein>
    <recommendedName>
        <fullName evidence="5">Transporter</fullName>
    </recommendedName>
</protein>
<dbReference type="OrthoDB" id="194048at2"/>
<feature type="chain" id="PRO_5001962786" description="Transporter" evidence="2">
    <location>
        <begin position="32"/>
        <end position="281"/>
    </location>
</feature>
<keyword evidence="2" id="KW-0732">Signal</keyword>
<evidence type="ECO:0000313" key="3">
    <source>
        <dbReference type="EMBL" id="KGM57032.1"/>
    </source>
</evidence>
<dbReference type="RefSeq" id="WP_036208854.1">
    <property type="nucleotide sequence ID" value="NZ_AVPT01000006.1"/>
</dbReference>
<name>A0A0A0F6N4_9GAMM</name>
<dbReference type="AlphaFoldDB" id="A0A0A0F6N4"/>
<comment type="caution">
    <text evidence="3">The sequence shown here is derived from an EMBL/GenBank/DDBJ whole genome shotgun (WGS) entry which is preliminary data.</text>
</comment>
<accession>A0A0A0F6N4</accession>